<dbReference type="Gene3D" id="3.40.50.1820">
    <property type="entry name" value="alpha/beta hydrolase"/>
    <property type="match status" value="1"/>
</dbReference>
<dbReference type="AlphaFoldDB" id="A0A3L7A699"/>
<dbReference type="RefSeq" id="WP_121624387.1">
    <property type="nucleotide sequence ID" value="NZ_JACIIW010000003.1"/>
</dbReference>
<keyword evidence="1 3" id="KW-0378">Hydrolase</keyword>
<reference evidence="3 4" key="1">
    <citation type="submission" date="2018-10" db="EMBL/GenBank/DDBJ databases">
        <title>Xanthobacter tagetidis genome sequencing and assembly.</title>
        <authorList>
            <person name="Maclea K.S."/>
            <person name="Goen A.E."/>
            <person name="Fatima S.A."/>
        </authorList>
    </citation>
    <scope>NUCLEOTIDE SEQUENCE [LARGE SCALE GENOMIC DNA]</scope>
    <source>
        <strain evidence="3 4">ATCC 700314</strain>
    </source>
</reference>
<keyword evidence="4" id="KW-1185">Reference proteome</keyword>
<dbReference type="InterPro" id="IPR050266">
    <property type="entry name" value="AB_hydrolase_sf"/>
</dbReference>
<sequence length="283" mass="29892">MSDTGAPAPQTLSVTTPDGLSVAASVWEAEGPPTGPDLLFIHGFSQCGLCWDAQVASPQLAHLRRATYDFRGHGASDKPLDAAFYQEAGRWAGELAAVIAQTGLRRPVLVGWSYAGRIICDYLAAHGAGDISGIVFVAGVVSNEKRFFGTCNRLMRQMCSPDTATNVAATRAFLRSCFARAPERDAFETLLGFNMMVPAEVRAGMFGRPADFDGLLAGLDLPVLAVQGARDIVVAPAMAEHIAATVPGARLEMFAEAGHAPFLETPEAFNAALARFAAAIAPR</sequence>
<dbReference type="InterPro" id="IPR029058">
    <property type="entry name" value="AB_hydrolase_fold"/>
</dbReference>
<dbReference type="Pfam" id="PF12697">
    <property type="entry name" value="Abhydrolase_6"/>
    <property type="match status" value="1"/>
</dbReference>
<protein>
    <submittedName>
        <fullName evidence="3">Alpha/beta hydrolase</fullName>
    </submittedName>
</protein>
<dbReference type="GO" id="GO:0016787">
    <property type="term" value="F:hydrolase activity"/>
    <property type="evidence" value="ECO:0007669"/>
    <property type="project" value="UniProtKB-KW"/>
</dbReference>
<gene>
    <name evidence="3" type="ORF">D9R14_16190</name>
</gene>
<evidence type="ECO:0000256" key="1">
    <source>
        <dbReference type="ARBA" id="ARBA00022801"/>
    </source>
</evidence>
<dbReference type="PANTHER" id="PTHR43798:SF31">
    <property type="entry name" value="AB HYDROLASE SUPERFAMILY PROTEIN YCLE"/>
    <property type="match status" value="1"/>
</dbReference>
<evidence type="ECO:0000313" key="3">
    <source>
        <dbReference type="EMBL" id="RLP75829.1"/>
    </source>
</evidence>
<name>A0A3L7A699_9HYPH</name>
<dbReference type="GO" id="GO:0016020">
    <property type="term" value="C:membrane"/>
    <property type="evidence" value="ECO:0007669"/>
    <property type="project" value="TreeGrafter"/>
</dbReference>
<proteinExistence type="predicted"/>
<organism evidence="3 4">
    <name type="scientific">Xanthobacter tagetidis</name>
    <dbReference type="NCBI Taxonomy" id="60216"/>
    <lineage>
        <taxon>Bacteria</taxon>
        <taxon>Pseudomonadati</taxon>
        <taxon>Pseudomonadota</taxon>
        <taxon>Alphaproteobacteria</taxon>
        <taxon>Hyphomicrobiales</taxon>
        <taxon>Xanthobacteraceae</taxon>
        <taxon>Xanthobacter</taxon>
    </lineage>
</organism>
<evidence type="ECO:0000259" key="2">
    <source>
        <dbReference type="Pfam" id="PF12697"/>
    </source>
</evidence>
<evidence type="ECO:0000313" key="4">
    <source>
        <dbReference type="Proteomes" id="UP000269692"/>
    </source>
</evidence>
<dbReference type="SUPFAM" id="SSF53474">
    <property type="entry name" value="alpha/beta-Hydrolases"/>
    <property type="match status" value="1"/>
</dbReference>
<dbReference type="OrthoDB" id="9804723at2"/>
<feature type="domain" description="AB hydrolase-1" evidence="2">
    <location>
        <begin position="38"/>
        <end position="272"/>
    </location>
</feature>
<dbReference type="PANTHER" id="PTHR43798">
    <property type="entry name" value="MONOACYLGLYCEROL LIPASE"/>
    <property type="match status" value="1"/>
</dbReference>
<dbReference type="Proteomes" id="UP000269692">
    <property type="component" value="Unassembled WGS sequence"/>
</dbReference>
<dbReference type="EMBL" id="RCTF01000014">
    <property type="protein sequence ID" value="RLP75829.1"/>
    <property type="molecule type" value="Genomic_DNA"/>
</dbReference>
<dbReference type="InterPro" id="IPR000073">
    <property type="entry name" value="AB_hydrolase_1"/>
</dbReference>
<comment type="caution">
    <text evidence="3">The sequence shown here is derived from an EMBL/GenBank/DDBJ whole genome shotgun (WGS) entry which is preliminary data.</text>
</comment>
<accession>A0A3L7A699</accession>